<organism evidence="1">
    <name type="scientific">Siphoviridae sp. ctNHj22</name>
    <dbReference type="NCBI Taxonomy" id="2825468"/>
    <lineage>
        <taxon>Viruses</taxon>
        <taxon>Duplodnaviria</taxon>
        <taxon>Heunggongvirae</taxon>
        <taxon>Uroviricota</taxon>
        <taxon>Caudoviricetes</taxon>
    </lineage>
</organism>
<sequence>MQCDERKQICLNYAANVPEWQMGLTLEALAALGEVSSTCGKVQKAVAGDMAWTKIHPDSEDLGTLPINRVKACNEAASALGKALWALEVLLAQSEQFGFAFGLALGTESAYGTQHDVLEDICRTHGCAEVAYNHG</sequence>
<name>A0A8S5VFK3_9CAUD</name>
<dbReference type="EMBL" id="BK016261">
    <property type="protein sequence ID" value="DAG05561.1"/>
    <property type="molecule type" value="Genomic_DNA"/>
</dbReference>
<proteinExistence type="predicted"/>
<accession>A0A8S5VFK3</accession>
<protein>
    <submittedName>
        <fullName evidence="1">Uncharacterized protein</fullName>
    </submittedName>
</protein>
<reference evidence="1" key="1">
    <citation type="journal article" date="2021" name="Proc. Natl. Acad. Sci. U.S.A.">
        <title>A Catalog of Tens of Thousands of Viruses from Human Metagenomes Reveals Hidden Associations with Chronic Diseases.</title>
        <authorList>
            <person name="Tisza M.J."/>
            <person name="Buck C.B."/>
        </authorList>
    </citation>
    <scope>NUCLEOTIDE SEQUENCE</scope>
    <source>
        <strain evidence="1">CtNHj22</strain>
    </source>
</reference>
<evidence type="ECO:0000313" key="1">
    <source>
        <dbReference type="EMBL" id="DAG05561.1"/>
    </source>
</evidence>